<gene>
    <name evidence="9" type="ORF">FDK13_21880</name>
</gene>
<keyword evidence="10" id="KW-1185">Reference proteome</keyword>
<comment type="caution">
    <text evidence="9">The sequence shown here is derived from an EMBL/GenBank/DDBJ whole genome shotgun (WGS) entry which is preliminary data.</text>
</comment>
<dbReference type="SUPFAM" id="SSF51569">
    <property type="entry name" value="Aldolase"/>
    <property type="match status" value="1"/>
</dbReference>
<evidence type="ECO:0000256" key="5">
    <source>
        <dbReference type="ARBA" id="ARBA00023152"/>
    </source>
</evidence>
<keyword evidence="5" id="KW-0324">Glycolysis</keyword>
<evidence type="ECO:0000256" key="3">
    <source>
        <dbReference type="ARBA" id="ARBA00010387"/>
    </source>
</evidence>
<dbReference type="EMBL" id="SZVO01000010">
    <property type="protein sequence ID" value="TKT90413.1"/>
    <property type="molecule type" value="Genomic_DNA"/>
</dbReference>
<reference evidence="9 10" key="1">
    <citation type="submission" date="2019-05" db="EMBL/GenBank/DDBJ databases">
        <title>Dyadobacter AR-3-8 sp. nov., isolated from arctic soil.</title>
        <authorList>
            <person name="Chaudhary D.K."/>
        </authorList>
    </citation>
    <scope>NUCLEOTIDE SEQUENCE [LARGE SCALE GENOMIC DNA]</scope>
    <source>
        <strain evidence="9 10">AR-3-8</strain>
    </source>
</reference>
<proteinExistence type="inferred from homology"/>
<evidence type="ECO:0000313" key="9">
    <source>
        <dbReference type="EMBL" id="TKT90413.1"/>
    </source>
</evidence>
<evidence type="ECO:0000256" key="6">
    <source>
        <dbReference type="ARBA" id="ARBA00023239"/>
    </source>
</evidence>
<protein>
    <recommendedName>
        <fullName evidence="8">Probable fructose-bisphosphate aldolase class 1</fullName>
        <ecNumber evidence="4">4.1.2.13</ecNumber>
    </recommendedName>
    <alternativeName>
        <fullName evidence="7">Fructose-bisphosphate aldolase class I</fullName>
    </alternativeName>
</protein>
<dbReference type="InterPro" id="IPR000741">
    <property type="entry name" value="FBA_I"/>
</dbReference>
<dbReference type="GO" id="GO:0006096">
    <property type="term" value="P:glycolytic process"/>
    <property type="evidence" value="ECO:0007669"/>
    <property type="project" value="UniProtKB-UniPathway"/>
</dbReference>
<evidence type="ECO:0000256" key="8">
    <source>
        <dbReference type="ARBA" id="ARBA00072515"/>
    </source>
</evidence>
<comment type="catalytic activity">
    <reaction evidence="1">
        <text>beta-D-fructose 1,6-bisphosphate = D-glyceraldehyde 3-phosphate + dihydroxyacetone phosphate</text>
        <dbReference type="Rhea" id="RHEA:14729"/>
        <dbReference type="ChEBI" id="CHEBI:32966"/>
        <dbReference type="ChEBI" id="CHEBI:57642"/>
        <dbReference type="ChEBI" id="CHEBI:59776"/>
        <dbReference type="EC" id="4.1.2.13"/>
    </reaction>
</comment>
<accession>A0A4V6BJ31</accession>
<dbReference type="UniPathway" id="UPA00109">
    <property type="reaction ID" value="UER00183"/>
</dbReference>
<dbReference type="AlphaFoldDB" id="A0A4V6BJ31"/>
<comment type="similarity">
    <text evidence="3">Belongs to the class I fructose-bisphosphate aldolase family.</text>
</comment>
<dbReference type="InterPro" id="IPR013785">
    <property type="entry name" value="Aldolase_TIM"/>
</dbReference>
<evidence type="ECO:0000256" key="7">
    <source>
        <dbReference type="ARBA" id="ARBA00029799"/>
    </source>
</evidence>
<dbReference type="Pfam" id="PF00274">
    <property type="entry name" value="Glycolytic"/>
    <property type="match status" value="1"/>
</dbReference>
<evidence type="ECO:0000256" key="2">
    <source>
        <dbReference type="ARBA" id="ARBA00004714"/>
    </source>
</evidence>
<name>A0A4V6BJ31_9BACT</name>
<evidence type="ECO:0000256" key="4">
    <source>
        <dbReference type="ARBA" id="ARBA00013068"/>
    </source>
</evidence>
<evidence type="ECO:0000313" key="10">
    <source>
        <dbReference type="Proteomes" id="UP000304900"/>
    </source>
</evidence>
<dbReference type="EC" id="4.1.2.13" evidence="4"/>
<dbReference type="OrthoDB" id="9813469at2"/>
<keyword evidence="6" id="KW-0456">Lyase</keyword>
<dbReference type="PANTHER" id="PTHR11627">
    <property type="entry name" value="FRUCTOSE-BISPHOSPHATE ALDOLASE"/>
    <property type="match status" value="1"/>
</dbReference>
<organism evidence="9 10">
    <name type="scientific">Dyadobacter frigoris</name>
    <dbReference type="NCBI Taxonomy" id="2576211"/>
    <lineage>
        <taxon>Bacteria</taxon>
        <taxon>Pseudomonadati</taxon>
        <taxon>Bacteroidota</taxon>
        <taxon>Cytophagia</taxon>
        <taxon>Cytophagales</taxon>
        <taxon>Spirosomataceae</taxon>
        <taxon>Dyadobacter</taxon>
    </lineage>
</organism>
<dbReference type="Proteomes" id="UP000304900">
    <property type="component" value="Unassembled WGS sequence"/>
</dbReference>
<dbReference type="GO" id="GO:0004332">
    <property type="term" value="F:fructose-bisphosphate aldolase activity"/>
    <property type="evidence" value="ECO:0007669"/>
    <property type="project" value="UniProtKB-EC"/>
</dbReference>
<dbReference type="FunFam" id="3.20.20.70:FF:000140">
    <property type="entry name" value="Fructose-bisphosphate aldolase"/>
    <property type="match status" value="1"/>
</dbReference>
<sequence length="340" mass="37499">MEVILINTAHALMADGKGLLAMDESSPTCNKRFAIYDIPQTPEKRRDYRELLVTAPGLAEYISGAILYEETVRQLTSKGEQFVDVLEKAGIIPGIKVDTGTVDLVNFPGEKITEGLDGLRARLIDFASSGLRFAKWRGVFSIGEGIPTDECIEANTQSLARYAALCQQAGLVPIVEPEVLMEGNHSLDECSEVTERVLKSLFYQLYKQRVLLEALILKPNMVLPGLDCTDQKSVVETADATIECLKRCVPAAVPGVAFLSGGQNGELASERLNQMNFKYDSKLPWPLTFSFSRAIQLPVLEYWKGIPENTSEAQNILLYKAKCNSLARKGQYAMDPATIE</sequence>
<dbReference type="Gene3D" id="3.20.20.70">
    <property type="entry name" value="Aldolase class I"/>
    <property type="match status" value="1"/>
</dbReference>
<comment type="pathway">
    <text evidence="2">Carbohydrate degradation; glycolysis; D-glyceraldehyde 3-phosphate and glycerone phosphate from D-glucose: step 4/4.</text>
</comment>
<evidence type="ECO:0000256" key="1">
    <source>
        <dbReference type="ARBA" id="ARBA00000441"/>
    </source>
</evidence>
<dbReference type="NCBIfam" id="NF033379">
    <property type="entry name" value="FrucBisAld_I"/>
    <property type="match status" value="1"/>
</dbReference>